<name>A0A1H7AHX9_9BACT</name>
<gene>
    <name evidence="1" type="ORF">SAMN05192553_10750</name>
</gene>
<accession>A0A1H7AHX9</accession>
<evidence type="ECO:0000313" key="2">
    <source>
        <dbReference type="Proteomes" id="UP000199403"/>
    </source>
</evidence>
<dbReference type="STRING" id="1416801.SAMN05192553_10750"/>
<dbReference type="EMBL" id="FNZH01000007">
    <property type="protein sequence ID" value="SEJ64928.1"/>
    <property type="molecule type" value="Genomic_DNA"/>
</dbReference>
<reference evidence="2" key="1">
    <citation type="submission" date="2016-10" db="EMBL/GenBank/DDBJ databases">
        <authorList>
            <person name="Varghese N."/>
            <person name="Submissions S."/>
        </authorList>
    </citation>
    <scope>NUCLEOTIDE SEQUENCE [LARGE SCALE GENOMIC DNA]</scope>
    <source>
        <strain evidence="2">IBRC-M 10761</strain>
    </source>
</reference>
<proteinExistence type="predicted"/>
<keyword evidence="2" id="KW-1185">Reference proteome</keyword>
<organism evidence="1 2">
    <name type="scientific">Cyclobacterium xiamenense</name>
    <dbReference type="NCBI Taxonomy" id="1297121"/>
    <lineage>
        <taxon>Bacteria</taxon>
        <taxon>Pseudomonadati</taxon>
        <taxon>Bacteroidota</taxon>
        <taxon>Cytophagia</taxon>
        <taxon>Cytophagales</taxon>
        <taxon>Cyclobacteriaceae</taxon>
        <taxon>Cyclobacterium</taxon>
    </lineage>
</organism>
<dbReference type="Gene3D" id="3.30.2310.20">
    <property type="entry name" value="RelE-like"/>
    <property type="match status" value="1"/>
</dbReference>
<dbReference type="InterPro" id="IPR035093">
    <property type="entry name" value="RelE/ParE_toxin_dom_sf"/>
</dbReference>
<dbReference type="Proteomes" id="UP000199403">
    <property type="component" value="Unassembled WGS sequence"/>
</dbReference>
<sequence length="62" mass="7186">MVFFDQFDLIADQPYLFPSVDFIREGYRRSVCGADSIYFRIENNAVEIMAIIGREVFDGKSI</sequence>
<protein>
    <submittedName>
        <fullName evidence="1">Toxin ParE1/3/4</fullName>
    </submittedName>
</protein>
<evidence type="ECO:0000313" key="1">
    <source>
        <dbReference type="EMBL" id="SEJ64928.1"/>
    </source>
</evidence>
<dbReference type="AlphaFoldDB" id="A0A1H7AHX9"/>